<dbReference type="Pfam" id="PF13516">
    <property type="entry name" value="LRR_6"/>
    <property type="match status" value="1"/>
</dbReference>
<dbReference type="InterPro" id="IPR032675">
    <property type="entry name" value="LRR_dom_sf"/>
</dbReference>
<dbReference type="GO" id="GO:0031146">
    <property type="term" value="P:SCF-dependent proteasomal ubiquitin-dependent protein catabolic process"/>
    <property type="evidence" value="ECO:0007669"/>
    <property type="project" value="TreeGrafter"/>
</dbReference>
<reference evidence="3" key="1">
    <citation type="submission" date="2016-04" db="UniProtKB">
        <authorList>
            <consortium name="WormBaseParasite"/>
        </authorList>
    </citation>
    <scope>IDENTIFICATION</scope>
</reference>
<dbReference type="AlphaFoldDB" id="A0A158PR75"/>
<proteinExistence type="predicted"/>
<dbReference type="SUPFAM" id="SSF52047">
    <property type="entry name" value="RNI-like"/>
    <property type="match status" value="1"/>
</dbReference>
<dbReference type="InterPro" id="IPR006553">
    <property type="entry name" value="Leu-rich_rpt_Cys-con_subtyp"/>
</dbReference>
<dbReference type="PANTHER" id="PTHR13318">
    <property type="entry name" value="PARTNER OF PAIRED, ISOFORM B-RELATED"/>
    <property type="match status" value="1"/>
</dbReference>
<evidence type="ECO:0000313" key="2">
    <source>
        <dbReference type="Proteomes" id="UP000278627"/>
    </source>
</evidence>
<evidence type="ECO:0000313" key="3">
    <source>
        <dbReference type="WBParaSite" id="BPAG_0000951301-mRNA-1"/>
    </source>
</evidence>
<dbReference type="SMART" id="SM00367">
    <property type="entry name" value="LRR_CC"/>
    <property type="match status" value="4"/>
</dbReference>
<gene>
    <name evidence="1" type="ORF">BPAG_LOCUS9475</name>
</gene>
<name>A0A158PR75_BRUPA</name>
<dbReference type="Proteomes" id="UP000278627">
    <property type="component" value="Unassembled WGS sequence"/>
</dbReference>
<sequence>MFTARLIIHLNHLFSESMDDVWRHVFHYFTTLERIRYERVSTGWMKLLREYWKQLNEVDTNKLCTDVCLNHWSDCVRAVLVRCSPHLASFSFGHDCQKTCDRSTKKQLHSDVLVKLTQKAPSLRSFHVDNCFLSSDSMDLLQKLPSTLKVFRLECCIIDCSDPHFANSCFLSLLDNCSTLDEFVITGHDSCYGYLCIDDDFMEHIPSTVSILCISAGEALKIKNANFVSKLKKLRLFDAQYSFLSLSTLQDLVYNAPNLLYLDLSNSPFITDFSPIGKLSELKSLLLNGNCIYLKSVQLNAIIKGCISLEVLSLERCSKLSNEDLKIISKCATLKELHLSGTTTMTDDTLTCIAFGIPLLEVLDISYCKSLTSKGLKSLTMLQKLDHLCTNGIYDFDDNLVNLIRNCRPHCIIEAFHCRYSMSTSELFQMAFLKSMIEPESVKSTYQISRYRYI</sequence>
<keyword evidence="2" id="KW-1185">Reference proteome</keyword>
<evidence type="ECO:0000313" key="1">
    <source>
        <dbReference type="EMBL" id="VDN90661.1"/>
    </source>
</evidence>
<dbReference type="GO" id="GO:0019005">
    <property type="term" value="C:SCF ubiquitin ligase complex"/>
    <property type="evidence" value="ECO:0007669"/>
    <property type="project" value="TreeGrafter"/>
</dbReference>
<organism evidence="3">
    <name type="scientific">Brugia pahangi</name>
    <name type="common">Filarial nematode worm</name>
    <dbReference type="NCBI Taxonomy" id="6280"/>
    <lineage>
        <taxon>Eukaryota</taxon>
        <taxon>Metazoa</taxon>
        <taxon>Ecdysozoa</taxon>
        <taxon>Nematoda</taxon>
        <taxon>Chromadorea</taxon>
        <taxon>Rhabditida</taxon>
        <taxon>Spirurina</taxon>
        <taxon>Spiruromorpha</taxon>
        <taxon>Filarioidea</taxon>
        <taxon>Onchocercidae</taxon>
        <taxon>Brugia</taxon>
    </lineage>
</organism>
<accession>A0A158PR75</accession>
<protein>
    <submittedName>
        <fullName evidence="3">F-box domain-containing protein</fullName>
    </submittedName>
</protein>
<dbReference type="WBParaSite" id="BPAG_0000951301-mRNA-1">
    <property type="protein sequence ID" value="BPAG_0000951301-mRNA-1"/>
    <property type="gene ID" value="BPAG_0000951301"/>
</dbReference>
<dbReference type="Gene3D" id="3.80.10.10">
    <property type="entry name" value="Ribonuclease Inhibitor"/>
    <property type="match status" value="1"/>
</dbReference>
<dbReference type="EMBL" id="UZAD01013157">
    <property type="protein sequence ID" value="VDN90661.1"/>
    <property type="molecule type" value="Genomic_DNA"/>
</dbReference>
<reference evidence="1 2" key="2">
    <citation type="submission" date="2018-11" db="EMBL/GenBank/DDBJ databases">
        <authorList>
            <consortium name="Pathogen Informatics"/>
        </authorList>
    </citation>
    <scope>NUCLEOTIDE SEQUENCE [LARGE SCALE GENOMIC DNA]</scope>
</reference>
<dbReference type="STRING" id="6280.A0A158PR75"/>
<dbReference type="InterPro" id="IPR001611">
    <property type="entry name" value="Leu-rich_rpt"/>
</dbReference>